<dbReference type="Proteomes" id="UP000800038">
    <property type="component" value="Unassembled WGS sequence"/>
</dbReference>
<evidence type="ECO:0000256" key="1">
    <source>
        <dbReference type="SAM" id="MobiDB-lite"/>
    </source>
</evidence>
<protein>
    <submittedName>
        <fullName evidence="2">Uncharacterized protein</fullName>
    </submittedName>
</protein>
<evidence type="ECO:0000313" key="3">
    <source>
        <dbReference type="Proteomes" id="UP000800038"/>
    </source>
</evidence>
<accession>A0A6A5SEU6</accession>
<feature type="region of interest" description="Disordered" evidence="1">
    <location>
        <begin position="63"/>
        <end position="116"/>
    </location>
</feature>
<proteinExistence type="predicted"/>
<dbReference type="AlphaFoldDB" id="A0A6A5SEU6"/>
<feature type="compositionally biased region" description="Acidic residues" evidence="1">
    <location>
        <begin position="74"/>
        <end position="83"/>
    </location>
</feature>
<organism evidence="2 3">
    <name type="scientific">Clathrospora elynae</name>
    <dbReference type="NCBI Taxonomy" id="706981"/>
    <lineage>
        <taxon>Eukaryota</taxon>
        <taxon>Fungi</taxon>
        <taxon>Dikarya</taxon>
        <taxon>Ascomycota</taxon>
        <taxon>Pezizomycotina</taxon>
        <taxon>Dothideomycetes</taxon>
        <taxon>Pleosporomycetidae</taxon>
        <taxon>Pleosporales</taxon>
        <taxon>Diademaceae</taxon>
        <taxon>Clathrospora</taxon>
    </lineage>
</organism>
<gene>
    <name evidence="2" type="ORF">EJ02DRAFT_468991</name>
</gene>
<name>A0A6A5SEU6_9PLEO</name>
<feature type="compositionally biased region" description="Low complexity" evidence="1">
    <location>
        <begin position="27"/>
        <end position="45"/>
    </location>
</feature>
<keyword evidence="3" id="KW-1185">Reference proteome</keyword>
<dbReference type="EMBL" id="ML976107">
    <property type="protein sequence ID" value="KAF1938382.1"/>
    <property type="molecule type" value="Genomic_DNA"/>
</dbReference>
<reference evidence="2" key="1">
    <citation type="journal article" date="2020" name="Stud. Mycol.">
        <title>101 Dothideomycetes genomes: a test case for predicting lifestyles and emergence of pathogens.</title>
        <authorList>
            <person name="Haridas S."/>
            <person name="Albert R."/>
            <person name="Binder M."/>
            <person name="Bloem J."/>
            <person name="Labutti K."/>
            <person name="Salamov A."/>
            <person name="Andreopoulos B."/>
            <person name="Baker S."/>
            <person name="Barry K."/>
            <person name="Bills G."/>
            <person name="Bluhm B."/>
            <person name="Cannon C."/>
            <person name="Castanera R."/>
            <person name="Culley D."/>
            <person name="Daum C."/>
            <person name="Ezra D."/>
            <person name="Gonzalez J."/>
            <person name="Henrissat B."/>
            <person name="Kuo A."/>
            <person name="Liang C."/>
            <person name="Lipzen A."/>
            <person name="Lutzoni F."/>
            <person name="Magnuson J."/>
            <person name="Mondo S."/>
            <person name="Nolan M."/>
            <person name="Ohm R."/>
            <person name="Pangilinan J."/>
            <person name="Park H.-J."/>
            <person name="Ramirez L."/>
            <person name="Alfaro M."/>
            <person name="Sun H."/>
            <person name="Tritt A."/>
            <person name="Yoshinaga Y."/>
            <person name="Zwiers L.-H."/>
            <person name="Turgeon B."/>
            <person name="Goodwin S."/>
            <person name="Spatafora J."/>
            <person name="Crous P."/>
            <person name="Grigoriev I."/>
        </authorList>
    </citation>
    <scope>NUCLEOTIDE SEQUENCE</scope>
    <source>
        <strain evidence="2">CBS 161.51</strain>
    </source>
</reference>
<evidence type="ECO:0000313" key="2">
    <source>
        <dbReference type="EMBL" id="KAF1938382.1"/>
    </source>
</evidence>
<feature type="region of interest" description="Disordered" evidence="1">
    <location>
        <begin position="1"/>
        <end position="45"/>
    </location>
</feature>
<sequence>MSRHWPEHQLQPILFDTSWDAGGSERGPTPASTAPPSSGSAPAGTTWDRQYYVSTESPAYVWKGGAWTSKPSTDDDNDDEEGDEAKQELWERSESAQTSLVTFRRPHDSQIPTNVY</sequence>
<feature type="compositionally biased region" description="Basic and acidic residues" evidence="1">
    <location>
        <begin position="84"/>
        <end position="94"/>
    </location>
</feature>